<keyword evidence="4" id="KW-0479">Metal-binding</keyword>
<comment type="similarity">
    <text evidence="2 8">Belongs to the peptidase M16 family.</text>
</comment>
<evidence type="ECO:0000256" key="5">
    <source>
        <dbReference type="ARBA" id="ARBA00022801"/>
    </source>
</evidence>
<dbReference type="SUPFAM" id="SSF63411">
    <property type="entry name" value="LuxS/MPP-like metallohydrolase"/>
    <property type="match status" value="4"/>
</dbReference>
<organism evidence="11 12">
    <name type="scientific">Carboxylicivirga linearis</name>
    <dbReference type="NCBI Taxonomy" id="1628157"/>
    <lineage>
        <taxon>Bacteria</taxon>
        <taxon>Pseudomonadati</taxon>
        <taxon>Bacteroidota</taxon>
        <taxon>Bacteroidia</taxon>
        <taxon>Marinilabiliales</taxon>
        <taxon>Marinilabiliaceae</taxon>
        <taxon>Carboxylicivirga</taxon>
    </lineage>
</organism>
<protein>
    <submittedName>
        <fullName evidence="11">Insulinase family protein</fullName>
    </submittedName>
</protein>
<feature type="domain" description="Peptidase M16 C-terminal" evidence="10">
    <location>
        <begin position="207"/>
        <end position="389"/>
    </location>
</feature>
<evidence type="ECO:0000256" key="4">
    <source>
        <dbReference type="ARBA" id="ARBA00022723"/>
    </source>
</evidence>
<feature type="domain" description="Peptidase M16 N-terminal" evidence="9">
    <location>
        <begin position="50"/>
        <end position="168"/>
    </location>
</feature>
<dbReference type="InterPro" id="IPR050626">
    <property type="entry name" value="Peptidase_M16"/>
</dbReference>
<keyword evidence="12" id="KW-1185">Reference proteome</keyword>
<dbReference type="Gene3D" id="3.30.830.10">
    <property type="entry name" value="Metalloenzyme, LuxS/M16 peptidase-like"/>
    <property type="match status" value="4"/>
</dbReference>
<dbReference type="Pfam" id="PF00675">
    <property type="entry name" value="Peptidase_M16"/>
    <property type="match status" value="1"/>
</dbReference>
<evidence type="ECO:0000256" key="3">
    <source>
        <dbReference type="ARBA" id="ARBA00022670"/>
    </source>
</evidence>
<dbReference type="InterPro" id="IPR011765">
    <property type="entry name" value="Pept_M16_N"/>
</dbReference>
<evidence type="ECO:0000313" key="11">
    <source>
        <dbReference type="EMBL" id="MBS2097932.1"/>
    </source>
</evidence>
<reference evidence="11 12" key="1">
    <citation type="journal article" date="2015" name="Int. J. Syst. Evol. Microbiol.">
        <title>Carboxylicivirga linearis sp. nov., isolated from a sea cucumber culture pond.</title>
        <authorList>
            <person name="Wang F.Q."/>
            <person name="Zhou Y.X."/>
            <person name="Lin X.Z."/>
            <person name="Chen G.J."/>
            <person name="Du Z.J."/>
        </authorList>
    </citation>
    <scope>NUCLEOTIDE SEQUENCE [LARGE SCALE GENOMIC DNA]</scope>
    <source>
        <strain evidence="11 12">FB218</strain>
    </source>
</reference>
<feature type="domain" description="Peptidase M16 C-terminal" evidence="10">
    <location>
        <begin position="687"/>
        <end position="864"/>
    </location>
</feature>
<dbReference type="InterPro" id="IPR007863">
    <property type="entry name" value="Peptidase_M16_C"/>
</dbReference>
<keyword evidence="3" id="KW-0645">Protease</keyword>
<dbReference type="InterPro" id="IPR001431">
    <property type="entry name" value="Pept_M16_Zn_BS"/>
</dbReference>
<dbReference type="PANTHER" id="PTHR43690">
    <property type="entry name" value="NARDILYSIN"/>
    <property type="match status" value="1"/>
</dbReference>
<evidence type="ECO:0000259" key="9">
    <source>
        <dbReference type="Pfam" id="PF00675"/>
    </source>
</evidence>
<dbReference type="RefSeq" id="WP_212215055.1">
    <property type="nucleotide sequence ID" value="NZ_JAGUCO010000003.1"/>
</dbReference>
<gene>
    <name evidence="11" type="ORF">KEM10_06535</name>
</gene>
<evidence type="ECO:0000256" key="2">
    <source>
        <dbReference type="ARBA" id="ARBA00007261"/>
    </source>
</evidence>
<evidence type="ECO:0000313" key="12">
    <source>
        <dbReference type="Proteomes" id="UP000708576"/>
    </source>
</evidence>
<evidence type="ECO:0000259" key="10">
    <source>
        <dbReference type="Pfam" id="PF05193"/>
    </source>
</evidence>
<accession>A0ABS5JSW1</accession>
<comment type="cofactor">
    <cofactor evidence="1">
        <name>Zn(2+)</name>
        <dbReference type="ChEBI" id="CHEBI:29105"/>
    </cofactor>
</comment>
<evidence type="ECO:0000256" key="7">
    <source>
        <dbReference type="ARBA" id="ARBA00023049"/>
    </source>
</evidence>
<dbReference type="Proteomes" id="UP000708576">
    <property type="component" value="Unassembled WGS sequence"/>
</dbReference>
<sequence length="936" mass="107156">MKRFIISIFSLYAVIISALAQLDLNTPVPLDPVIRTGVLENGMTYYIRHNEEPKERASFYIIQNVGAILEEDNQNGLAHFLEHMAFNGTENFPDKGIINTLEKHGVAFGRNINAYTAQDETVYNLSNVPVGPEGLMDTCLLILHDWSDNLTLDEQEIDDERGVISEEWRTRRNAGFRLRAQFTPALYNGAKYSKRDVIGDLEVINGFKYDELRSFYHDWYRTDLQAIAIVGDIDVDEMEEKVKSLFSKIPAVKNPKERYIVDIENKEEMDYTLATDKEANQSNISLYIRHDAVKPVDKNHATLRKSHMESLISMMIRSRISELLETGTPPFITGSIGFSELTRTKDILYISATAKDNEEDTAFEAILTEAERIKRYGFNESELDRAKTSFLLSYENYYKGRDKISHDSYCREFKELYLNNAPMPGIEYEFEFAKAVIPTISAEELSELFRKAYSEDNRVVIITGPEKEGIKHLSKEESFAIIDKVAQKDIEPYEDEVVNTNLIESLPTEGTVIAEKEIPELNAVEWTLSNNTKVVYRFADYNKNKVALQSYSKGGSSLYDTEDLPTIGVMPDFMSLFGIGSLSASDLKKALTGKSASVGFSVNELSESVVGGCRTEDFETMMQLAYLQFEQPRFDKEAFNTFLERNLAYIANINDNPNKILSDSLTLLRTNYSDRTLLFGEEYLHRVSFDRMKEVYAERIHNASDFTFFIVGDIDKETAKSISAKYLGAISSNENKENWKDNNVSAPKGETIKRIPINFTDPKATVKIYFDNEMKYTPENRIGMSFIQSILELRYTEEIREKEGGTYGVGVRASNDRIPQQEATLAIGFDTDPERYENLIPLVYAEIEKIIKNGVTEEDLNKARLNFLKNRKEQKESNNYWMNIIRAYYIQGINNDLPENYEDIVTNMTSKKVQKIAKSFFKKADKMQIVFVNEKE</sequence>
<keyword evidence="6" id="KW-0862">Zinc</keyword>
<dbReference type="PANTHER" id="PTHR43690:SF34">
    <property type="entry name" value="ZINC PROTEASE PQQL-LIKE"/>
    <property type="match status" value="1"/>
</dbReference>
<dbReference type="PROSITE" id="PS00143">
    <property type="entry name" value="INSULINASE"/>
    <property type="match status" value="1"/>
</dbReference>
<evidence type="ECO:0000256" key="1">
    <source>
        <dbReference type="ARBA" id="ARBA00001947"/>
    </source>
</evidence>
<name>A0ABS5JSW1_9BACT</name>
<evidence type="ECO:0000256" key="8">
    <source>
        <dbReference type="RuleBase" id="RU004447"/>
    </source>
</evidence>
<keyword evidence="5" id="KW-0378">Hydrolase</keyword>
<dbReference type="InterPro" id="IPR011249">
    <property type="entry name" value="Metalloenz_LuxS/M16"/>
</dbReference>
<proteinExistence type="inferred from homology"/>
<evidence type="ECO:0000256" key="6">
    <source>
        <dbReference type="ARBA" id="ARBA00022833"/>
    </source>
</evidence>
<dbReference type="EMBL" id="JAGUCO010000003">
    <property type="protein sequence ID" value="MBS2097932.1"/>
    <property type="molecule type" value="Genomic_DNA"/>
</dbReference>
<keyword evidence="7" id="KW-0482">Metalloprotease</keyword>
<comment type="caution">
    <text evidence="11">The sequence shown here is derived from an EMBL/GenBank/DDBJ whole genome shotgun (WGS) entry which is preliminary data.</text>
</comment>
<dbReference type="Pfam" id="PF05193">
    <property type="entry name" value="Peptidase_M16_C"/>
    <property type="match status" value="2"/>
</dbReference>